<sequence>MKQHRVSSLAFLCLALSTTVISCKKDDILPADQQVTATPTPGISTEGLAANATGTNTLATTATTANTGFVLPYYRSINWDGRADGLYSQTQASADLGPTAYWKVTSASQTQTYSKMLQTTLLKNALTAGGVFSKIDIPDASTYTLSYDMQFASDFDFSLGGKIGFGLLVGDGNTGGDPGWDGNGGSVRLMWYKNTSTSPVILKPYVYYKDQPGTYGNDFGKVYPSGGASIQKGVWYKVKIYVKCNTGSNTDGRVQVVINGTTILDQAIRWTTNDAKRLVNT</sequence>
<dbReference type="PANTHER" id="PTHR40124:SF1">
    <property type="entry name" value="DISAGGREGATASE RELATED REPEAT PROTEIN"/>
    <property type="match status" value="1"/>
</dbReference>
<evidence type="ECO:0000313" key="4">
    <source>
        <dbReference type="Proteomes" id="UP000295334"/>
    </source>
</evidence>
<keyword evidence="1" id="KW-0732">Signal</keyword>
<gene>
    <name evidence="3" type="ORF">EPD60_07875</name>
</gene>
<dbReference type="PROSITE" id="PS51257">
    <property type="entry name" value="PROKAR_LIPOPROTEIN"/>
    <property type="match status" value="1"/>
</dbReference>
<name>A0A4R1BEG4_9BACT</name>
<evidence type="ECO:0000256" key="1">
    <source>
        <dbReference type="SAM" id="SignalP"/>
    </source>
</evidence>
<dbReference type="RefSeq" id="WP_207896563.1">
    <property type="nucleotide sequence ID" value="NZ_SJZI01000026.1"/>
</dbReference>
<feature type="chain" id="PRO_5020606561" description="Polysaccharide lyase 14 domain-containing protein" evidence="1">
    <location>
        <begin position="23"/>
        <end position="281"/>
    </location>
</feature>
<feature type="domain" description="Polysaccharide lyase 14" evidence="2">
    <location>
        <begin position="139"/>
        <end position="276"/>
    </location>
</feature>
<feature type="signal peptide" evidence="1">
    <location>
        <begin position="1"/>
        <end position="22"/>
    </location>
</feature>
<evidence type="ECO:0000313" key="3">
    <source>
        <dbReference type="EMBL" id="TCJ15546.1"/>
    </source>
</evidence>
<keyword evidence="4" id="KW-1185">Reference proteome</keyword>
<dbReference type="EMBL" id="SJZI01000026">
    <property type="protein sequence ID" value="TCJ15546.1"/>
    <property type="molecule type" value="Genomic_DNA"/>
</dbReference>
<organism evidence="3 4">
    <name type="scientific">Flaviaesturariibacter flavus</name>
    <dbReference type="NCBI Taxonomy" id="2502780"/>
    <lineage>
        <taxon>Bacteria</taxon>
        <taxon>Pseudomonadati</taxon>
        <taxon>Bacteroidota</taxon>
        <taxon>Chitinophagia</taxon>
        <taxon>Chitinophagales</taxon>
        <taxon>Chitinophagaceae</taxon>
        <taxon>Flaviaestuariibacter</taxon>
    </lineage>
</organism>
<feature type="non-terminal residue" evidence="3">
    <location>
        <position position="281"/>
    </location>
</feature>
<dbReference type="Gene3D" id="2.60.120.200">
    <property type="match status" value="1"/>
</dbReference>
<comment type="caution">
    <text evidence="3">The sequence shown here is derived from an EMBL/GenBank/DDBJ whole genome shotgun (WGS) entry which is preliminary data.</text>
</comment>
<dbReference type="PANTHER" id="PTHR40124">
    <property type="match status" value="1"/>
</dbReference>
<protein>
    <recommendedName>
        <fullName evidence="2">Polysaccharide lyase 14 domain-containing protein</fullName>
    </recommendedName>
</protein>
<dbReference type="Pfam" id="PF21294">
    <property type="entry name" value="Polysacc_lyase_14"/>
    <property type="match status" value="1"/>
</dbReference>
<reference evidence="3 4" key="1">
    <citation type="submission" date="2019-03" db="EMBL/GenBank/DDBJ databases">
        <authorList>
            <person name="Kim M.K.M."/>
        </authorList>
    </citation>
    <scope>NUCLEOTIDE SEQUENCE [LARGE SCALE GENOMIC DNA]</scope>
    <source>
        <strain evidence="3 4">17J68-12</strain>
    </source>
</reference>
<evidence type="ECO:0000259" key="2">
    <source>
        <dbReference type="Pfam" id="PF21294"/>
    </source>
</evidence>
<proteinExistence type="predicted"/>
<dbReference type="Proteomes" id="UP000295334">
    <property type="component" value="Unassembled WGS sequence"/>
</dbReference>
<accession>A0A4R1BEG4</accession>
<dbReference type="AlphaFoldDB" id="A0A4R1BEG4"/>
<dbReference type="InterPro" id="IPR048958">
    <property type="entry name" value="Polysacc_lyase_14"/>
</dbReference>